<dbReference type="NCBIfam" id="TIGR01251">
    <property type="entry name" value="ribP_PPkin"/>
    <property type="match status" value="1"/>
</dbReference>
<evidence type="ECO:0000256" key="7">
    <source>
        <dbReference type="ARBA" id="ARBA00022840"/>
    </source>
</evidence>
<dbReference type="EC" id="2.7.6.1" evidence="12"/>
<dbReference type="Pfam" id="PF14572">
    <property type="entry name" value="Pribosyl_synth"/>
    <property type="match status" value="1"/>
</dbReference>
<evidence type="ECO:0000313" key="14">
    <source>
        <dbReference type="EMBL" id="EPU40613.1"/>
    </source>
</evidence>
<keyword evidence="7 12" id="KW-0067">ATP-binding</keyword>
<evidence type="ECO:0000256" key="10">
    <source>
        <dbReference type="ARBA" id="ARBA00054914"/>
    </source>
</evidence>
<comment type="caution">
    <text evidence="14">The sequence shown here is derived from an EMBL/GenBank/DDBJ whole genome shotgun (WGS) entry which is preliminary data.</text>
</comment>
<dbReference type="AlphaFoldDB" id="A0AAD3A4W4"/>
<dbReference type="HAMAP" id="MF_00583_B">
    <property type="entry name" value="RibP_PPkinase_B"/>
    <property type="match status" value="1"/>
</dbReference>
<comment type="similarity">
    <text evidence="11 12">Belongs to the ribose-phosphate pyrophosphokinase family. Class I subfamily.</text>
</comment>
<protein>
    <recommendedName>
        <fullName evidence="12">Putative ribose-phosphate pyrophosphokinase</fullName>
        <shortName evidence="12">RPPK</shortName>
        <ecNumber evidence="12">2.7.6.1</ecNumber>
    </recommendedName>
    <alternativeName>
        <fullName evidence="12">5-phospho-D-ribosyl alpha-1-diphosphate synthase</fullName>
    </alternativeName>
    <alternativeName>
        <fullName evidence="12">Phosphoribosyl diphosphate synthase</fullName>
    </alternativeName>
    <alternativeName>
        <fullName evidence="12">Phosphoribosyl pyrophosphate synthase</fullName>
        <shortName evidence="12">P-Rib-PP synthase</shortName>
        <shortName evidence="12">PRPP synthase</shortName>
        <shortName evidence="12">PRPPase</shortName>
    </alternativeName>
</protein>
<dbReference type="Pfam" id="PF13793">
    <property type="entry name" value="Pribosyltran_N"/>
    <property type="match status" value="1"/>
</dbReference>
<proteinExistence type="inferred from homology"/>
<dbReference type="GO" id="GO:0004749">
    <property type="term" value="F:ribose phosphate diphosphokinase activity"/>
    <property type="evidence" value="ECO:0007669"/>
    <property type="project" value="UniProtKB-UniRule"/>
</dbReference>
<comment type="subunit">
    <text evidence="12">Homohexamer.</text>
</comment>
<keyword evidence="8 12" id="KW-0460">Magnesium</keyword>
<keyword evidence="5 12" id="KW-0547">Nucleotide-binding</keyword>
<comment type="pathway">
    <text evidence="1 12">Metabolic intermediate biosynthesis; 5-phospho-alpha-D-ribose 1-diphosphate biosynthesis; 5-phospho-alpha-D-ribose 1-diphosphate from D-ribose 5-phosphate (route I): step 1/1.</text>
</comment>
<dbReference type="GO" id="GO:0006164">
    <property type="term" value="P:purine nucleotide biosynthetic process"/>
    <property type="evidence" value="ECO:0007669"/>
    <property type="project" value="TreeGrafter"/>
</dbReference>
<dbReference type="SUPFAM" id="SSF53271">
    <property type="entry name" value="PRTase-like"/>
    <property type="match status" value="2"/>
</dbReference>
<dbReference type="GO" id="GO:0002189">
    <property type="term" value="C:ribose phosphate diphosphokinase complex"/>
    <property type="evidence" value="ECO:0007669"/>
    <property type="project" value="TreeGrafter"/>
</dbReference>
<dbReference type="CDD" id="cd06223">
    <property type="entry name" value="PRTases_typeI"/>
    <property type="match status" value="1"/>
</dbReference>
<evidence type="ECO:0000256" key="2">
    <source>
        <dbReference type="ARBA" id="ARBA00022679"/>
    </source>
</evidence>
<dbReference type="InterPro" id="IPR029057">
    <property type="entry name" value="PRTase-like"/>
</dbReference>
<comment type="catalytic activity">
    <reaction evidence="9 12">
        <text>D-ribose 5-phosphate + ATP = 5-phospho-alpha-D-ribose 1-diphosphate + AMP + H(+)</text>
        <dbReference type="Rhea" id="RHEA:15609"/>
        <dbReference type="ChEBI" id="CHEBI:15378"/>
        <dbReference type="ChEBI" id="CHEBI:30616"/>
        <dbReference type="ChEBI" id="CHEBI:58017"/>
        <dbReference type="ChEBI" id="CHEBI:78346"/>
        <dbReference type="ChEBI" id="CHEBI:456215"/>
        <dbReference type="EC" id="2.7.6.1"/>
    </reaction>
</comment>
<comment type="function">
    <text evidence="10 12">Involved in the biosynthesis of the central metabolite phospho-alpha-D-ribosyl-1-pyrophosphate (PRPP) via the transfer of pyrophosphoryl group from ATP to 1-hydroxyl of ribose-5-phosphate (Rib-5-P).</text>
</comment>
<name>A0AAD3A4W4_STRAG</name>
<evidence type="ECO:0000256" key="6">
    <source>
        <dbReference type="ARBA" id="ARBA00022777"/>
    </source>
</evidence>
<keyword evidence="3 12" id="KW-0479">Metal-binding</keyword>
<dbReference type="InterPro" id="IPR029099">
    <property type="entry name" value="Pribosyltran_N"/>
</dbReference>
<feature type="binding site" evidence="12">
    <location>
        <begin position="102"/>
        <end position="103"/>
    </location>
    <ligand>
        <name>ATP</name>
        <dbReference type="ChEBI" id="CHEBI:30616"/>
    </ligand>
</feature>
<dbReference type="GO" id="GO:0005737">
    <property type="term" value="C:cytoplasm"/>
    <property type="evidence" value="ECO:0007669"/>
    <property type="project" value="UniProtKB-SubCell"/>
</dbReference>
<feature type="binding site" evidence="12">
    <location>
        <position position="225"/>
    </location>
    <ligand>
        <name>D-ribose 5-phosphate</name>
        <dbReference type="ChEBI" id="CHEBI:78346"/>
    </ligand>
</feature>
<organism evidence="14 15">
    <name type="scientific">Streptococcus agalactiae MRI Z1-216</name>
    <dbReference type="NCBI Taxonomy" id="1154879"/>
    <lineage>
        <taxon>Bacteria</taxon>
        <taxon>Bacillati</taxon>
        <taxon>Bacillota</taxon>
        <taxon>Bacilli</taxon>
        <taxon>Lactobacillales</taxon>
        <taxon>Streptococcaceae</taxon>
        <taxon>Streptococcus</taxon>
    </lineage>
</organism>
<evidence type="ECO:0000256" key="9">
    <source>
        <dbReference type="ARBA" id="ARBA00049535"/>
    </source>
</evidence>
<dbReference type="FunFam" id="3.40.50.2020:FF:000001">
    <property type="entry name" value="Ribose-phosphate pyrophosphokinase"/>
    <property type="match status" value="1"/>
</dbReference>
<comment type="cofactor">
    <cofactor evidence="12">
        <name>Mg(2+)</name>
        <dbReference type="ChEBI" id="CHEBI:18420"/>
    </cofactor>
    <text evidence="12">Binds 1 Mg(2+) ion per subunit.</text>
</comment>
<gene>
    <name evidence="12" type="primary">prs</name>
    <name evidence="14" type="ORF">SAG0164_09225</name>
</gene>
<evidence type="ECO:0000256" key="5">
    <source>
        <dbReference type="ARBA" id="ARBA00022741"/>
    </source>
</evidence>
<dbReference type="NCBIfam" id="NF002320">
    <property type="entry name" value="PRK01259.1"/>
    <property type="match status" value="1"/>
</dbReference>
<dbReference type="EMBL" id="ALSF01000041">
    <property type="protein sequence ID" value="EPU40613.1"/>
    <property type="molecule type" value="Genomic_DNA"/>
</dbReference>
<dbReference type="SMR" id="A0AAD3A4W4"/>
<feature type="binding site" evidence="12">
    <location>
        <position position="136"/>
    </location>
    <ligand>
        <name>Mg(2+)</name>
        <dbReference type="ChEBI" id="CHEBI:18420"/>
    </ligand>
</feature>
<keyword evidence="12" id="KW-0963">Cytoplasm</keyword>
<dbReference type="InterPro" id="IPR000842">
    <property type="entry name" value="PRib_PP_synth_CS"/>
</dbReference>
<comment type="caution">
    <text evidence="12">Part of a set of proteins in which some residues (ACT_SITE, NP_BIND, REGION and BINDING) are not conserved.</text>
</comment>
<evidence type="ECO:0000256" key="3">
    <source>
        <dbReference type="ARBA" id="ARBA00022723"/>
    </source>
</evidence>
<dbReference type="GO" id="GO:0005524">
    <property type="term" value="F:ATP binding"/>
    <property type="evidence" value="ECO:0007669"/>
    <property type="project" value="UniProtKB-KW"/>
</dbReference>
<reference evidence="14 15" key="1">
    <citation type="submission" date="2012-07" db="EMBL/GenBank/DDBJ databases">
        <authorList>
            <person name="Moroni P."/>
            <person name="Richards V.P."/>
            <person name="Durkin S.A.S."/>
            <person name="Kim M."/>
            <person name="Pavinski Bitar P.D."/>
            <person name="Stanhope M.J."/>
            <person name="Town C.D."/>
            <person name="Zadoks R.N."/>
            <person name="Venter J.C."/>
        </authorList>
    </citation>
    <scope>NUCLEOTIDE SEQUENCE [LARGE SCALE GENOMIC DNA]</scope>
    <source>
        <strain evidence="14 15">MRI Z1-216</strain>
    </source>
</reference>
<feature type="binding site" evidence="12">
    <location>
        <begin position="229"/>
        <end position="233"/>
    </location>
    <ligand>
        <name>D-ribose 5-phosphate</name>
        <dbReference type="ChEBI" id="CHEBI:78346"/>
    </ligand>
</feature>
<dbReference type="NCBIfam" id="NF002686">
    <property type="entry name" value="PRK02458.1"/>
    <property type="match status" value="1"/>
</dbReference>
<keyword evidence="4 12" id="KW-0545">Nucleotide biosynthesis</keyword>
<evidence type="ECO:0000259" key="13">
    <source>
        <dbReference type="Pfam" id="PF13793"/>
    </source>
</evidence>
<keyword evidence="2 12" id="KW-0808">Transferase</keyword>
<dbReference type="GeneID" id="66886022"/>
<dbReference type="InterPro" id="IPR005946">
    <property type="entry name" value="Rib-P_diPkinase"/>
</dbReference>
<dbReference type="GO" id="GO:0009156">
    <property type="term" value="P:ribonucleoside monophosphate biosynthetic process"/>
    <property type="evidence" value="ECO:0007669"/>
    <property type="project" value="InterPro"/>
</dbReference>
<feature type="binding site" evidence="12">
    <location>
        <begin position="43"/>
        <end position="45"/>
    </location>
    <ligand>
        <name>ATP</name>
        <dbReference type="ChEBI" id="CHEBI:30616"/>
    </ligand>
</feature>
<evidence type="ECO:0000256" key="4">
    <source>
        <dbReference type="ARBA" id="ARBA00022727"/>
    </source>
</evidence>
<evidence type="ECO:0000256" key="11">
    <source>
        <dbReference type="ARBA" id="ARBA00061444"/>
    </source>
</evidence>
<dbReference type="RefSeq" id="WP_000840698.1">
    <property type="nucleotide sequence ID" value="NZ_ALSF01000041.1"/>
</dbReference>
<dbReference type="GO" id="GO:0000287">
    <property type="term" value="F:magnesium ion binding"/>
    <property type="evidence" value="ECO:0007669"/>
    <property type="project" value="UniProtKB-UniRule"/>
</dbReference>
<dbReference type="GO" id="GO:0016301">
    <property type="term" value="F:kinase activity"/>
    <property type="evidence" value="ECO:0007669"/>
    <property type="project" value="UniProtKB-KW"/>
</dbReference>
<dbReference type="PANTHER" id="PTHR10210">
    <property type="entry name" value="RIBOSE-PHOSPHATE DIPHOSPHOKINASE FAMILY MEMBER"/>
    <property type="match status" value="1"/>
</dbReference>
<dbReference type="GO" id="GO:0006015">
    <property type="term" value="P:5-phosphoribose 1-diphosphate biosynthetic process"/>
    <property type="evidence" value="ECO:0007669"/>
    <property type="project" value="UniProtKB-UniRule"/>
</dbReference>
<dbReference type="Proteomes" id="UP000015176">
    <property type="component" value="Unassembled WGS sequence"/>
</dbReference>
<sequence length="324" mass="35689">MAEQYADKQIKLFSLTANREIAEKISQASGIPLGKMSSRQFSDGEIMINIEETVRGDDIYIIQSTSFPVNDNLWELLIMIDACKRASANTVNIVVPYFGYSRQDRIAASREPITAKLVANMLVKAGVDRVLTLDLHAVQVQGFFDIPVDNLFTVPLFAEHYNQLGLSGEDVVVVSPKNSGIKRARSLAEYLDSPIAIIDYAQDDSEREEGYIIGEVEGKKAIIIDDILNTGKTFAEAAKILERGGATEIYAVASHGLFAGGAADILESAPIREIIVTDSVLSKERIPSNIKYLTASHLIADAIIRIHERKPLSPLFSYRSDKKD</sequence>
<evidence type="ECO:0000256" key="12">
    <source>
        <dbReference type="HAMAP-Rule" id="MF_00583"/>
    </source>
</evidence>
<dbReference type="SMART" id="SM01400">
    <property type="entry name" value="Pribosyltran_N"/>
    <property type="match status" value="1"/>
</dbReference>
<dbReference type="InterPro" id="IPR000836">
    <property type="entry name" value="PRTase_dom"/>
</dbReference>
<comment type="subcellular location">
    <subcellularLocation>
        <location evidence="12">Cytoplasm</location>
    </subcellularLocation>
</comment>
<evidence type="ECO:0000256" key="8">
    <source>
        <dbReference type="ARBA" id="ARBA00022842"/>
    </source>
</evidence>
<dbReference type="PROSITE" id="PS00114">
    <property type="entry name" value="PRPP_SYNTHASE"/>
    <property type="match status" value="1"/>
</dbReference>
<keyword evidence="6 12" id="KW-0418">Kinase</keyword>
<evidence type="ECO:0000313" key="15">
    <source>
        <dbReference type="Proteomes" id="UP000015176"/>
    </source>
</evidence>
<accession>A0AAD3A4W4</accession>
<comment type="caution">
    <text evidence="12">Lacks conserved residue(s) required for the propagation of feature annotation.</text>
</comment>
<dbReference type="Gene3D" id="3.40.50.2020">
    <property type="match status" value="2"/>
</dbReference>
<feature type="domain" description="Ribose-phosphate pyrophosphokinase N-terminal" evidence="13">
    <location>
        <begin position="10"/>
        <end position="126"/>
    </location>
</feature>
<dbReference type="InterPro" id="IPR037515">
    <property type="entry name" value="Rib-P_diPkinase_bac"/>
</dbReference>
<evidence type="ECO:0000256" key="1">
    <source>
        <dbReference type="ARBA" id="ARBA00004996"/>
    </source>
</evidence>
<dbReference type="PANTHER" id="PTHR10210:SF41">
    <property type="entry name" value="RIBOSE-PHOSPHATE PYROPHOSPHOKINASE 1, CHLOROPLASTIC"/>
    <property type="match status" value="1"/>
</dbReference>